<protein>
    <submittedName>
        <fullName evidence="1">Uncharacterized protein</fullName>
    </submittedName>
</protein>
<dbReference type="RefSeq" id="XP_018004792.1">
    <property type="nucleotide sequence ID" value="XM_018142728.1"/>
</dbReference>
<dbReference type="VEuPathDB" id="FungiDB:AB675_2734"/>
<proteinExistence type="predicted"/>
<dbReference type="EMBL" id="LFJN01000002">
    <property type="protein sequence ID" value="KPI44829.1"/>
    <property type="molecule type" value="Genomic_DNA"/>
</dbReference>
<gene>
    <name evidence="1" type="ORF">AB675_2734</name>
</gene>
<sequence length="394" mass="44599">MSKLVGRLYSSVLTPVQAMSSFLSRPSTPLGQLSLSRGDLQSWAVRGLVLFLSVFIYTHLASPRPRSPTWPMSVDALNNATFGFQHIYVLSTRDSFRDGQSIYFSLPIHDGGILKPPSTPSPSRARARLPHCLILEDKTGINARARSELYSIYRALRARPLFEDMQMSDLHKLKNYWDEPDTMIPRGPQPNYLPYFRAPPTPSKDVSIDDYAFERLVTGPKLGGAKDYTTANNKLHIGEWDLIFLADCRNRFDEEAQKKLRSGANRERTPWRRIDWVPERDMTTELWYAEKTDADREIERKIRQQQRDHGTSGKDGEEELLHEQGLRRVEGMDDACLLAYAVSRRGAVKLQKWFGASDPGLGTADLFARFCGGGDGENVCFALGEGVVRERKEG</sequence>
<dbReference type="AlphaFoldDB" id="A0A0N0NRG8"/>
<reference evidence="1 2" key="1">
    <citation type="submission" date="2015-06" db="EMBL/GenBank/DDBJ databases">
        <title>Draft genome of the ant-associated black yeast Phialophora attae CBS 131958.</title>
        <authorList>
            <person name="Moreno L.F."/>
            <person name="Stielow B.J."/>
            <person name="de Hoog S."/>
            <person name="Vicente V.A."/>
            <person name="Weiss V.A."/>
            <person name="de Vries M."/>
            <person name="Cruz L.M."/>
            <person name="Souza E.M."/>
        </authorList>
    </citation>
    <scope>NUCLEOTIDE SEQUENCE [LARGE SCALE GENOMIC DNA]</scope>
    <source>
        <strain evidence="1 2">CBS 131958</strain>
    </source>
</reference>
<dbReference type="OrthoDB" id="10449986at2759"/>
<comment type="caution">
    <text evidence="1">The sequence shown here is derived from an EMBL/GenBank/DDBJ whole genome shotgun (WGS) entry which is preliminary data.</text>
</comment>
<dbReference type="Proteomes" id="UP000038010">
    <property type="component" value="Unassembled WGS sequence"/>
</dbReference>
<name>A0A0N0NRG8_9EURO</name>
<evidence type="ECO:0000313" key="2">
    <source>
        <dbReference type="Proteomes" id="UP000038010"/>
    </source>
</evidence>
<accession>A0A0N0NRG8</accession>
<keyword evidence="2" id="KW-1185">Reference proteome</keyword>
<organism evidence="1 2">
    <name type="scientific">Cyphellophora attinorum</name>
    <dbReference type="NCBI Taxonomy" id="1664694"/>
    <lineage>
        <taxon>Eukaryota</taxon>
        <taxon>Fungi</taxon>
        <taxon>Dikarya</taxon>
        <taxon>Ascomycota</taxon>
        <taxon>Pezizomycotina</taxon>
        <taxon>Eurotiomycetes</taxon>
        <taxon>Chaetothyriomycetidae</taxon>
        <taxon>Chaetothyriales</taxon>
        <taxon>Cyphellophoraceae</taxon>
        <taxon>Cyphellophora</taxon>
    </lineage>
</organism>
<dbReference type="GeneID" id="28734608"/>
<evidence type="ECO:0000313" key="1">
    <source>
        <dbReference type="EMBL" id="KPI44829.1"/>
    </source>
</evidence>